<dbReference type="InterPro" id="IPR037066">
    <property type="entry name" value="Plug_dom_sf"/>
</dbReference>
<evidence type="ECO:0000256" key="5">
    <source>
        <dbReference type="ARBA" id="ARBA00023136"/>
    </source>
</evidence>
<accession>A0A3B0T0V2</accession>
<evidence type="ECO:0000313" key="9">
    <source>
        <dbReference type="EMBL" id="VAW05989.1"/>
    </source>
</evidence>
<keyword evidence="4" id="KW-0798">TonB box</keyword>
<feature type="domain" description="TonB-dependent receptor plug" evidence="8">
    <location>
        <begin position="59"/>
        <end position="168"/>
    </location>
</feature>
<evidence type="ECO:0000256" key="4">
    <source>
        <dbReference type="ARBA" id="ARBA00023077"/>
    </source>
</evidence>
<dbReference type="AlphaFoldDB" id="A0A3B0T0V2"/>
<sequence>MKSDFTSRLKYGVSAFAVAAMLPISIQTSYAAEDAAAEEDVTFEEVVVTGSRIKRKDLTSPSPVAIVNADEFKFSGTINVEQVLNALPQTVPGLTGNSNNPGNGTATIDLRGLGSTRTLVLVNGKRYLQSSQGNTVDLNTIPSALIKQVEVLTGGASAVYGSDALAGVVNFVLIDDFEGVELNAQYGTSSKGDAEKWNVDATIGGNFADGRGNVVLHTSFARRKATFADARDFSFYALGDNDVLPGTQDPDFGFSTPCGGATNCVPGFTKSGSAGIPGTRVWGFDPSVFGRFGPNGEALPWDNVNDRFNYAPDNFIQLPQDRWLVSAQAHYDINDNVTFYSNAIFTHNRSDTELAPTPAFLGSLEVDVDSPYFAPDTQAILAGVDTDGDGFFALPFIGRRMVENGSRQGINTRVGFQVTTGFKGAIDDNWSYDTYYSYARVDRTQLLNNDVSDSRFRQSMRTEFDADGNLVCTDTSGGCVPMNIFGEGNISPEAVAFVNVGAANVTDITQQVLAGNVTGTLGDLGAGDIGLSAGAEYRTDSSSFRPDEFLSAGDVLGFNAGKPTIGSYNVYDIYAEVFVPLLADVEFAEALNFTGAARYSDYSTAGGVWTYAAGLDWTPVEGFMVRGQYQRAVRAPNVAELFLGAANGFPRADDPCSADHVADHGGIAALTAICEATGVPTGQTGVFNQANTQIEGIFGGNPDLTEESSDTYTIGAVINPEFLDGFSLTVDYYNIKITDVVGSLGGGVNNILKNCYADGDVSAPFCQAITRRPDGNVDTVAALNANNAILQTEGVDVQVNYSIDLDNGLFDNASTISMFWLGTYVIKNDFLPNKLPDTEFLRCAGTFAGVCGTPDPTYRFTSRLSYESGPFAASLKWTYLGAVDQGDIENGGADPATMSVSRLSAKSYFDLTANYDITENYSIYGGINNLLNTKPQFVGSDQQQGNTFPNVYDVIGTYFFFGGTAKF</sequence>
<reference evidence="9" key="1">
    <citation type="submission" date="2018-06" db="EMBL/GenBank/DDBJ databases">
        <authorList>
            <person name="Zhirakovskaya E."/>
        </authorList>
    </citation>
    <scope>NUCLEOTIDE SEQUENCE</scope>
</reference>
<dbReference type="InterPro" id="IPR000531">
    <property type="entry name" value="Beta-barrel_TonB"/>
</dbReference>
<dbReference type="Pfam" id="PF07715">
    <property type="entry name" value="Plug"/>
    <property type="match status" value="1"/>
</dbReference>
<dbReference type="PROSITE" id="PS52016">
    <property type="entry name" value="TONB_DEPENDENT_REC_3"/>
    <property type="match status" value="1"/>
</dbReference>
<dbReference type="InterPro" id="IPR036942">
    <property type="entry name" value="Beta-barrel_TonB_sf"/>
</dbReference>
<name>A0A3B0T0V2_9ZZZZ</name>
<comment type="subcellular location">
    <subcellularLocation>
        <location evidence="1">Cell outer membrane</location>
        <topology evidence="1">Multi-pass membrane protein</topology>
    </subcellularLocation>
</comment>
<gene>
    <name evidence="9" type="ORF">MNBD_ALPHA01-1237</name>
</gene>
<keyword evidence="2" id="KW-0813">Transport</keyword>
<keyword evidence="6" id="KW-0998">Cell outer membrane</keyword>
<keyword evidence="3" id="KW-0812">Transmembrane</keyword>
<evidence type="ECO:0000256" key="1">
    <source>
        <dbReference type="ARBA" id="ARBA00004571"/>
    </source>
</evidence>
<dbReference type="GO" id="GO:0009279">
    <property type="term" value="C:cell outer membrane"/>
    <property type="evidence" value="ECO:0007669"/>
    <property type="project" value="UniProtKB-SubCell"/>
</dbReference>
<dbReference type="Gene3D" id="2.170.130.10">
    <property type="entry name" value="TonB-dependent receptor, plug domain"/>
    <property type="match status" value="1"/>
</dbReference>
<evidence type="ECO:0000256" key="6">
    <source>
        <dbReference type="ARBA" id="ARBA00023237"/>
    </source>
</evidence>
<feature type="domain" description="TonB-dependent receptor-like beta-barrel" evidence="7">
    <location>
        <begin position="412"/>
        <end position="930"/>
    </location>
</feature>
<evidence type="ECO:0000256" key="3">
    <source>
        <dbReference type="ARBA" id="ARBA00022692"/>
    </source>
</evidence>
<dbReference type="SUPFAM" id="SSF56935">
    <property type="entry name" value="Porins"/>
    <property type="match status" value="1"/>
</dbReference>
<dbReference type="InterPro" id="IPR012910">
    <property type="entry name" value="Plug_dom"/>
</dbReference>
<organism evidence="9">
    <name type="scientific">hydrothermal vent metagenome</name>
    <dbReference type="NCBI Taxonomy" id="652676"/>
    <lineage>
        <taxon>unclassified sequences</taxon>
        <taxon>metagenomes</taxon>
        <taxon>ecological metagenomes</taxon>
    </lineage>
</organism>
<dbReference type="PANTHER" id="PTHR47234:SF2">
    <property type="entry name" value="TONB-DEPENDENT RECEPTOR"/>
    <property type="match status" value="1"/>
</dbReference>
<dbReference type="InterPro" id="IPR039426">
    <property type="entry name" value="TonB-dep_rcpt-like"/>
</dbReference>
<dbReference type="Gene3D" id="2.40.170.20">
    <property type="entry name" value="TonB-dependent receptor, beta-barrel domain"/>
    <property type="match status" value="1"/>
</dbReference>
<protein>
    <submittedName>
        <fullName evidence="9">TonB-dependent receptor</fullName>
    </submittedName>
</protein>
<dbReference type="EMBL" id="UOEJ01000224">
    <property type="protein sequence ID" value="VAW05989.1"/>
    <property type="molecule type" value="Genomic_DNA"/>
</dbReference>
<dbReference type="PANTHER" id="PTHR47234">
    <property type="match status" value="1"/>
</dbReference>
<evidence type="ECO:0000259" key="8">
    <source>
        <dbReference type="Pfam" id="PF07715"/>
    </source>
</evidence>
<evidence type="ECO:0000259" key="7">
    <source>
        <dbReference type="Pfam" id="PF00593"/>
    </source>
</evidence>
<evidence type="ECO:0000256" key="2">
    <source>
        <dbReference type="ARBA" id="ARBA00022448"/>
    </source>
</evidence>
<dbReference type="Pfam" id="PF00593">
    <property type="entry name" value="TonB_dep_Rec_b-barrel"/>
    <property type="match status" value="1"/>
</dbReference>
<keyword evidence="5" id="KW-0472">Membrane</keyword>
<proteinExistence type="predicted"/>
<keyword evidence="9" id="KW-0675">Receptor</keyword>